<protein>
    <submittedName>
        <fullName evidence="6">TolC family protein</fullName>
    </submittedName>
</protein>
<dbReference type="PANTHER" id="PTHR30026">
    <property type="entry name" value="OUTER MEMBRANE PROTEIN TOLC"/>
    <property type="match status" value="1"/>
</dbReference>
<organism evidence="6 7">
    <name type="scientific">Phocaeicola intestinalis</name>
    <dbReference type="NCBI Taxonomy" id="2762212"/>
    <lineage>
        <taxon>Bacteria</taxon>
        <taxon>Pseudomonadati</taxon>
        <taxon>Bacteroidota</taxon>
        <taxon>Bacteroidia</taxon>
        <taxon>Bacteroidales</taxon>
        <taxon>Bacteroidaceae</taxon>
        <taxon>Phocaeicola</taxon>
    </lineage>
</organism>
<dbReference type="PANTHER" id="PTHR30026:SF20">
    <property type="entry name" value="OUTER MEMBRANE PROTEIN TOLC"/>
    <property type="match status" value="1"/>
</dbReference>
<gene>
    <name evidence="6" type="ORF">H9625_11730</name>
</gene>
<keyword evidence="5" id="KW-0998">Cell outer membrane</keyword>
<reference evidence="6 7" key="1">
    <citation type="submission" date="2020-08" db="EMBL/GenBank/DDBJ databases">
        <title>A Genomic Blueprint of the Chicken Gut Microbiome.</title>
        <authorList>
            <person name="Gilroy R."/>
            <person name="Ravi A."/>
            <person name="Getino M."/>
            <person name="Pursley I."/>
            <person name="Horton D.L."/>
            <person name="Alikhan N.-F."/>
            <person name="Baker D."/>
            <person name="Gharbi K."/>
            <person name="Hall N."/>
            <person name="Watson M."/>
            <person name="Adriaenssens E.M."/>
            <person name="Foster-Nyarko E."/>
            <person name="Jarju S."/>
            <person name="Secka A."/>
            <person name="Antonio M."/>
            <person name="Oren A."/>
            <person name="Chaudhuri R."/>
            <person name="La Ragione R.M."/>
            <person name="Hildebrand F."/>
            <person name="Pallen M.J."/>
        </authorList>
    </citation>
    <scope>NUCLEOTIDE SEQUENCE [LARGE SCALE GENOMIC DNA]</scope>
    <source>
        <strain evidence="6 7">Sa1CVN1</strain>
    </source>
</reference>
<dbReference type="SUPFAM" id="SSF56954">
    <property type="entry name" value="Outer membrane efflux proteins (OEP)"/>
    <property type="match status" value="1"/>
</dbReference>
<keyword evidence="4" id="KW-0472">Membrane</keyword>
<dbReference type="Gene3D" id="1.20.1600.10">
    <property type="entry name" value="Outer membrane efflux proteins (OEP)"/>
    <property type="match status" value="1"/>
</dbReference>
<comment type="caution">
    <text evidence="6">The sequence shown here is derived from an EMBL/GenBank/DDBJ whole genome shotgun (WGS) entry which is preliminary data.</text>
</comment>
<dbReference type="InterPro" id="IPR051906">
    <property type="entry name" value="TolC-like"/>
</dbReference>
<sequence length="325" mass="38321">MIRICFILVFSFCILTAGGQQMSHDLSYYAEAARNYSPLLHDYRNQLQIEQAELRRLKALYTRSRLELNGDYLFVPVLTKDGGQTSFRWNAQDATDYYGYDLGESSGHLYAGATWTQPLLGHSSYKVAQEQSRINMDMARNHIRLEENQLERAVTEQYRLDSLNTAASLRSFNLQYKPRLDLFVDGGMQTGSFSQWYRHFGWSAGLTFTWTLFDGRQKRWKERQAELQQQSIRIYWDHVEYQRSMRLRQCLSELEKYDRRDKALTEQLAGYERVLSDYAREVEAGQVSVLDYLTVLRNKIQTERDALLMRTNRQLVIAAYNYWNH</sequence>
<evidence type="ECO:0000256" key="2">
    <source>
        <dbReference type="ARBA" id="ARBA00022452"/>
    </source>
</evidence>
<keyword evidence="2" id="KW-1134">Transmembrane beta strand</keyword>
<evidence type="ECO:0000256" key="1">
    <source>
        <dbReference type="ARBA" id="ARBA00004442"/>
    </source>
</evidence>
<evidence type="ECO:0000313" key="6">
    <source>
        <dbReference type="EMBL" id="MBD8041093.1"/>
    </source>
</evidence>
<dbReference type="EMBL" id="JACSPP010000039">
    <property type="protein sequence ID" value="MBD8041093.1"/>
    <property type="molecule type" value="Genomic_DNA"/>
</dbReference>
<name>A0ABR8YAA3_9BACT</name>
<keyword evidence="3" id="KW-0812">Transmembrane</keyword>
<evidence type="ECO:0000313" key="7">
    <source>
        <dbReference type="Proteomes" id="UP000620874"/>
    </source>
</evidence>
<evidence type="ECO:0000256" key="3">
    <source>
        <dbReference type="ARBA" id="ARBA00022692"/>
    </source>
</evidence>
<evidence type="ECO:0000256" key="5">
    <source>
        <dbReference type="ARBA" id="ARBA00023237"/>
    </source>
</evidence>
<dbReference type="RefSeq" id="WP_191764469.1">
    <property type="nucleotide sequence ID" value="NZ_JACSPP010000039.1"/>
</dbReference>
<accession>A0ABR8YAA3</accession>
<evidence type="ECO:0000256" key="4">
    <source>
        <dbReference type="ARBA" id="ARBA00023136"/>
    </source>
</evidence>
<comment type="subcellular location">
    <subcellularLocation>
        <location evidence="1">Cell outer membrane</location>
    </subcellularLocation>
</comment>
<keyword evidence="7" id="KW-1185">Reference proteome</keyword>
<dbReference type="Proteomes" id="UP000620874">
    <property type="component" value="Unassembled WGS sequence"/>
</dbReference>
<proteinExistence type="predicted"/>